<dbReference type="EMBL" id="OX458333">
    <property type="protein sequence ID" value="CAI8754212.1"/>
    <property type="molecule type" value="Genomic_DNA"/>
</dbReference>
<feature type="region of interest" description="Disordered" evidence="1">
    <location>
        <begin position="148"/>
        <end position="184"/>
    </location>
</feature>
<evidence type="ECO:0008006" key="5">
    <source>
        <dbReference type="Google" id="ProtNLM"/>
    </source>
</evidence>
<protein>
    <recommendedName>
        <fullName evidence="5">DUF2721 domain-containing protein</fullName>
    </recommendedName>
</protein>
<gene>
    <name evidence="3" type="ORF">MSZNOR_0708</name>
</gene>
<dbReference type="RefSeq" id="WP_084161911.1">
    <property type="nucleotide sequence ID" value="NZ_OX458333.1"/>
</dbReference>
<keyword evidence="2" id="KW-0472">Membrane</keyword>
<evidence type="ECO:0000256" key="1">
    <source>
        <dbReference type="SAM" id="MobiDB-lite"/>
    </source>
</evidence>
<keyword evidence="4" id="KW-1185">Reference proteome</keyword>
<proteinExistence type="predicted"/>
<reference evidence="3 4" key="1">
    <citation type="submission" date="2023-03" db="EMBL/GenBank/DDBJ databases">
        <authorList>
            <person name="Pearce D."/>
        </authorList>
    </citation>
    <scope>NUCLEOTIDE SEQUENCE [LARGE SCALE GENOMIC DNA]</scope>
    <source>
        <strain evidence="3">Msz</strain>
    </source>
</reference>
<dbReference type="Pfam" id="PF11026">
    <property type="entry name" value="DUF2721"/>
    <property type="match status" value="1"/>
</dbReference>
<evidence type="ECO:0000313" key="4">
    <source>
        <dbReference type="Proteomes" id="UP001162030"/>
    </source>
</evidence>
<feature type="transmembrane region" description="Helical" evidence="2">
    <location>
        <begin position="72"/>
        <end position="100"/>
    </location>
</feature>
<accession>A0ABN8WY17</accession>
<feature type="transmembrane region" description="Helical" evidence="2">
    <location>
        <begin position="6"/>
        <end position="32"/>
    </location>
</feature>
<dbReference type="Proteomes" id="UP001162030">
    <property type="component" value="Chromosome"/>
</dbReference>
<keyword evidence="2" id="KW-1133">Transmembrane helix</keyword>
<sequence length="184" mass="20065">MQASDIAHVIQLAVAPVFLLSGIGALLSVLSARVGRIVDRSRQIEEKHVVTGENLDPEVRCEIDMLSRRTRVAYWAISLCTACALLICTLIVILFVGAFLSLDVSSAIAILFIAAMAALIIGLYFFLHEIYLATASLRFRRRSRVNSDKNRTARVHPLRTEQSGPANGAGSESGLPHPEKVPKT</sequence>
<dbReference type="InterPro" id="IPR021279">
    <property type="entry name" value="DUF2721"/>
</dbReference>
<evidence type="ECO:0000313" key="3">
    <source>
        <dbReference type="EMBL" id="CAI8754212.1"/>
    </source>
</evidence>
<evidence type="ECO:0000256" key="2">
    <source>
        <dbReference type="SAM" id="Phobius"/>
    </source>
</evidence>
<keyword evidence="2" id="KW-0812">Transmembrane</keyword>
<organism evidence="3 4">
    <name type="scientific">Methylocaldum szegediense</name>
    <dbReference type="NCBI Taxonomy" id="73780"/>
    <lineage>
        <taxon>Bacteria</taxon>
        <taxon>Pseudomonadati</taxon>
        <taxon>Pseudomonadota</taxon>
        <taxon>Gammaproteobacteria</taxon>
        <taxon>Methylococcales</taxon>
        <taxon>Methylococcaceae</taxon>
        <taxon>Methylocaldum</taxon>
    </lineage>
</organism>
<name>A0ABN8WY17_9GAMM</name>
<feature type="transmembrane region" description="Helical" evidence="2">
    <location>
        <begin position="106"/>
        <end position="132"/>
    </location>
</feature>